<dbReference type="SUPFAM" id="SSF53098">
    <property type="entry name" value="Ribonuclease H-like"/>
    <property type="match status" value="1"/>
</dbReference>
<accession>A0AAN9FZI2</accession>
<feature type="domain" description="HAT C-terminal dimerisation" evidence="1">
    <location>
        <begin position="2"/>
        <end position="49"/>
    </location>
</feature>
<evidence type="ECO:0000313" key="2">
    <source>
        <dbReference type="EMBL" id="KAK7282358.1"/>
    </source>
</evidence>
<dbReference type="Pfam" id="PF05699">
    <property type="entry name" value="Dimer_Tnp_hAT"/>
    <property type="match status" value="1"/>
</dbReference>
<sequence length="96" mass="10834">MIAKDLLAIPISTVASESAFSTSGRFLTPHRSRLRPSTLEALMCLQDWLRNDVKGSSKSQIDINFTTILEDDDDDWHTCAKVDMVAPLNLIEEWIK</sequence>
<dbReference type="EMBL" id="JAYWIO010000002">
    <property type="protein sequence ID" value="KAK7282358.1"/>
    <property type="molecule type" value="Genomic_DNA"/>
</dbReference>
<name>A0AAN9FZI2_CROPI</name>
<dbReference type="PANTHER" id="PTHR23272:SF187">
    <property type="entry name" value="AC9 TRANSPOSASE-RELATED"/>
    <property type="match status" value="1"/>
</dbReference>
<dbReference type="GO" id="GO:0046983">
    <property type="term" value="F:protein dimerization activity"/>
    <property type="evidence" value="ECO:0007669"/>
    <property type="project" value="InterPro"/>
</dbReference>
<reference evidence="2 3" key="1">
    <citation type="submission" date="2024-01" db="EMBL/GenBank/DDBJ databases">
        <title>The genomes of 5 underutilized Papilionoideae crops provide insights into root nodulation and disease resistanc.</title>
        <authorList>
            <person name="Yuan L."/>
        </authorList>
    </citation>
    <scope>NUCLEOTIDE SEQUENCE [LARGE SCALE GENOMIC DNA]</scope>
    <source>
        <strain evidence="2">ZHUSHIDOU_FW_LH</strain>
        <tissue evidence="2">Leaf</tissue>
    </source>
</reference>
<proteinExistence type="predicted"/>
<dbReference type="InterPro" id="IPR008906">
    <property type="entry name" value="HATC_C_dom"/>
</dbReference>
<comment type="caution">
    <text evidence="2">The sequence shown here is derived from an EMBL/GenBank/DDBJ whole genome shotgun (WGS) entry which is preliminary data.</text>
</comment>
<evidence type="ECO:0000259" key="1">
    <source>
        <dbReference type="Pfam" id="PF05699"/>
    </source>
</evidence>
<gene>
    <name evidence="2" type="ORF">RIF29_11051</name>
</gene>
<dbReference type="AlphaFoldDB" id="A0AAN9FZI2"/>
<dbReference type="PANTHER" id="PTHR23272">
    <property type="entry name" value="BED FINGER-RELATED"/>
    <property type="match status" value="1"/>
</dbReference>
<dbReference type="InterPro" id="IPR012337">
    <property type="entry name" value="RNaseH-like_sf"/>
</dbReference>
<dbReference type="Proteomes" id="UP001372338">
    <property type="component" value="Unassembled WGS sequence"/>
</dbReference>
<keyword evidence="3" id="KW-1185">Reference proteome</keyword>
<evidence type="ECO:0000313" key="3">
    <source>
        <dbReference type="Proteomes" id="UP001372338"/>
    </source>
</evidence>
<protein>
    <recommendedName>
        <fullName evidence="1">HAT C-terminal dimerisation domain-containing protein</fullName>
    </recommendedName>
</protein>
<organism evidence="2 3">
    <name type="scientific">Crotalaria pallida</name>
    <name type="common">Smooth rattlebox</name>
    <name type="synonym">Crotalaria striata</name>
    <dbReference type="NCBI Taxonomy" id="3830"/>
    <lineage>
        <taxon>Eukaryota</taxon>
        <taxon>Viridiplantae</taxon>
        <taxon>Streptophyta</taxon>
        <taxon>Embryophyta</taxon>
        <taxon>Tracheophyta</taxon>
        <taxon>Spermatophyta</taxon>
        <taxon>Magnoliopsida</taxon>
        <taxon>eudicotyledons</taxon>
        <taxon>Gunneridae</taxon>
        <taxon>Pentapetalae</taxon>
        <taxon>rosids</taxon>
        <taxon>fabids</taxon>
        <taxon>Fabales</taxon>
        <taxon>Fabaceae</taxon>
        <taxon>Papilionoideae</taxon>
        <taxon>50 kb inversion clade</taxon>
        <taxon>genistoids sensu lato</taxon>
        <taxon>core genistoids</taxon>
        <taxon>Crotalarieae</taxon>
        <taxon>Crotalaria</taxon>
    </lineage>
</organism>